<reference evidence="1 2" key="1">
    <citation type="submission" date="2021-06" db="EMBL/GenBank/DDBJ databases">
        <authorList>
            <person name="Palmer J.M."/>
        </authorList>
    </citation>
    <scope>NUCLEOTIDE SEQUENCE [LARGE SCALE GENOMIC DNA]</scope>
    <source>
        <strain evidence="2">if_2019</strain>
        <tissue evidence="1">Muscle</tissue>
    </source>
</reference>
<comment type="caution">
    <text evidence="1">The sequence shown here is derived from an EMBL/GenBank/DDBJ whole genome shotgun (WGS) entry which is preliminary data.</text>
</comment>
<proteinExistence type="predicted"/>
<organism evidence="1 2">
    <name type="scientific">Ilyodon furcidens</name>
    <name type="common">goldbreast splitfin</name>
    <dbReference type="NCBI Taxonomy" id="33524"/>
    <lineage>
        <taxon>Eukaryota</taxon>
        <taxon>Metazoa</taxon>
        <taxon>Chordata</taxon>
        <taxon>Craniata</taxon>
        <taxon>Vertebrata</taxon>
        <taxon>Euteleostomi</taxon>
        <taxon>Actinopterygii</taxon>
        <taxon>Neopterygii</taxon>
        <taxon>Teleostei</taxon>
        <taxon>Neoteleostei</taxon>
        <taxon>Acanthomorphata</taxon>
        <taxon>Ovalentaria</taxon>
        <taxon>Atherinomorphae</taxon>
        <taxon>Cyprinodontiformes</taxon>
        <taxon>Goodeidae</taxon>
        <taxon>Ilyodon</taxon>
    </lineage>
</organism>
<dbReference type="Proteomes" id="UP001482620">
    <property type="component" value="Unassembled WGS sequence"/>
</dbReference>
<evidence type="ECO:0000313" key="2">
    <source>
        <dbReference type="Proteomes" id="UP001482620"/>
    </source>
</evidence>
<evidence type="ECO:0000313" key="1">
    <source>
        <dbReference type="EMBL" id="MEQ2230792.1"/>
    </source>
</evidence>
<accession>A0ABV0TD07</accession>
<keyword evidence="2" id="KW-1185">Reference proteome</keyword>
<sequence>MLAPFEHFDLGLSHNTTAINHPHCMSGTQRWERLGLPLLSDTKSVTTLWHLILPQAQLLHPHRELKVAVLVHYGICCVIHVSAKLPTGRPLKIDIGNYLSDQNNLASSLTCRDNTFVWLHRHFAHIFYCSRYKTPCQPLGTGEVSLYRSAEFRCRTLEVDRAAIRLILQCADAAF</sequence>
<protein>
    <submittedName>
        <fullName evidence="1">Uncharacterized protein</fullName>
    </submittedName>
</protein>
<gene>
    <name evidence="1" type="ORF">ILYODFUR_032982</name>
</gene>
<dbReference type="EMBL" id="JAHRIQ010028672">
    <property type="protein sequence ID" value="MEQ2230792.1"/>
    <property type="molecule type" value="Genomic_DNA"/>
</dbReference>
<name>A0ABV0TD07_9TELE</name>